<feature type="domain" description="Ig-like" evidence="1">
    <location>
        <begin position="80"/>
        <end position="176"/>
    </location>
</feature>
<dbReference type="Ensembl" id="ENSAMET00000034158.1">
    <property type="protein sequence ID" value="ENSAMEP00000037742.1"/>
    <property type="gene ID" value="ENSAMEG00000029868.1"/>
</dbReference>
<dbReference type="InterPro" id="IPR036179">
    <property type="entry name" value="Ig-like_dom_sf"/>
</dbReference>
<dbReference type="CDD" id="cd00096">
    <property type="entry name" value="Ig"/>
    <property type="match status" value="5"/>
</dbReference>
<sequence length="559" mass="61525">AGDPATLEYTVTGTPELKPKWYKDGRPLVASKKYRISFKNNVAQLKFYSAELHDSGQYTFEISNEVGTISHVCLSSLLVPRTDRDIAPFFTKPLRNVGSVVNSTCRLDCRVAGSLPMRVSWFKDGREIAASDKYRIAFVEGTASLEISRVDMNDAGNFTCRATNSVGSKDSSGALIVLLLLDHPASKDVLPGSAVCLKSTFQGSTPFTVKWFKGAKELVSGGSCYISKEALESSLELYAVKTSDSGTYTCQVSNVAGSVECSANLFVKEPATFVERLEPSQLLKKGDATQLACKVTGTPPIKITWFANDREIKESSKHKMTFVESTAVLRLTDVAIEDSGEYMCEAQNEAGSDHCGSILIVKESPYFTKEFKSIEVLKEYDVMLLAEVAGTPPFEITWFKDNTTLRSGRKYKTFIQDQLVSLQILKFVATDAGEYQCRVTNEVGSSTCSARVTLREPPTFVKKIESTSSLRGGTAAFQATLKGSLPITVTWLKDNEEITEDNNIRMTFENNVASLYLSGIEVKHDGKYVCQARNDAGIQRCSALLSVKGRFRFAMGFRE</sequence>
<dbReference type="PANTHER" id="PTHR47633">
    <property type="entry name" value="IMMUNOGLOBULIN"/>
    <property type="match status" value="1"/>
</dbReference>
<dbReference type="Gene3D" id="2.60.40.10">
    <property type="entry name" value="Immunoglobulins"/>
    <property type="match status" value="6"/>
</dbReference>
<dbReference type="InterPro" id="IPR003598">
    <property type="entry name" value="Ig_sub2"/>
</dbReference>
<reference evidence="2 3" key="1">
    <citation type="journal article" date="2010" name="Nature">
        <title>The sequence and de novo assembly of the giant panda genome.</title>
        <authorList>
            <person name="Li R."/>
            <person name="Fan W."/>
            <person name="Tian G."/>
            <person name="Zhu H."/>
            <person name="He L."/>
            <person name="Cai J."/>
            <person name="Huang Q."/>
            <person name="Cai Q."/>
            <person name="Li B."/>
            <person name="Bai Y."/>
            <person name="Zhang Z."/>
            <person name="Zhang Y."/>
            <person name="Wang W."/>
            <person name="Li J."/>
            <person name="Wei F."/>
            <person name="Li H."/>
            <person name="Jian M."/>
            <person name="Li J."/>
            <person name="Zhang Z."/>
            <person name="Nielsen R."/>
            <person name="Li D."/>
            <person name="Gu W."/>
            <person name="Yang Z."/>
            <person name="Xuan Z."/>
            <person name="Ryder O.A."/>
            <person name="Leung F.C."/>
            <person name="Zhou Y."/>
            <person name="Cao J."/>
            <person name="Sun X."/>
            <person name="Fu Y."/>
            <person name="Fang X."/>
            <person name="Guo X."/>
            <person name="Wang B."/>
            <person name="Hou R."/>
            <person name="Shen F."/>
            <person name="Mu B."/>
            <person name="Ni P."/>
            <person name="Lin R."/>
            <person name="Qian W."/>
            <person name="Wang G."/>
            <person name="Yu C."/>
            <person name="Nie W."/>
            <person name="Wang J."/>
            <person name="Wu Z."/>
            <person name="Liang H."/>
            <person name="Min J."/>
            <person name="Wu Q."/>
            <person name="Cheng S."/>
            <person name="Ruan J."/>
            <person name="Wang M."/>
            <person name="Shi Z."/>
            <person name="Wen M."/>
            <person name="Liu B."/>
            <person name="Ren X."/>
            <person name="Zheng H."/>
            <person name="Dong D."/>
            <person name="Cook K."/>
            <person name="Shan G."/>
            <person name="Zhang H."/>
            <person name="Kosiol C."/>
            <person name="Xie X."/>
            <person name="Lu Z."/>
            <person name="Zheng H."/>
            <person name="Li Y."/>
            <person name="Steiner C.C."/>
            <person name="Lam T.T."/>
            <person name="Lin S."/>
            <person name="Zhang Q."/>
            <person name="Li G."/>
            <person name="Tian J."/>
            <person name="Gong T."/>
            <person name="Liu H."/>
            <person name="Zhang D."/>
            <person name="Fang L."/>
            <person name="Ye C."/>
            <person name="Zhang J."/>
            <person name="Hu W."/>
            <person name="Xu A."/>
            <person name="Ren Y."/>
            <person name="Zhang G."/>
            <person name="Bruford M.W."/>
            <person name="Li Q."/>
            <person name="Ma L."/>
            <person name="Guo Y."/>
            <person name="An N."/>
            <person name="Hu Y."/>
            <person name="Zheng Y."/>
            <person name="Shi Y."/>
            <person name="Li Z."/>
            <person name="Liu Q."/>
            <person name="Chen Y."/>
            <person name="Zhao J."/>
            <person name="Qu N."/>
            <person name="Zhao S."/>
            <person name="Tian F."/>
            <person name="Wang X."/>
            <person name="Wang H."/>
            <person name="Xu L."/>
            <person name="Liu X."/>
            <person name="Vinar T."/>
            <person name="Wang Y."/>
            <person name="Lam T.W."/>
            <person name="Yiu S.M."/>
            <person name="Liu S."/>
            <person name="Zhang H."/>
            <person name="Li D."/>
            <person name="Huang Y."/>
            <person name="Wang X."/>
            <person name="Yang G."/>
            <person name="Jiang Z."/>
            <person name="Wang J."/>
            <person name="Qin N."/>
            <person name="Li L."/>
            <person name="Li J."/>
            <person name="Bolund L."/>
            <person name="Kristiansen K."/>
            <person name="Wong G.K."/>
            <person name="Olson M."/>
            <person name="Zhang X."/>
            <person name="Li S."/>
            <person name="Yang H."/>
            <person name="Wang J."/>
            <person name="Wang J."/>
        </authorList>
    </citation>
    <scope>NUCLEOTIDE SEQUENCE [LARGE SCALE GENOMIC DNA]</scope>
</reference>
<dbReference type="Proteomes" id="UP000008912">
    <property type="component" value="Unassembled WGS sequence"/>
</dbReference>
<name>A0A7N5KC64_AILME</name>
<dbReference type="AlphaFoldDB" id="A0A7N5KC64"/>
<dbReference type="SUPFAM" id="SSF48726">
    <property type="entry name" value="Immunoglobulin"/>
    <property type="match status" value="6"/>
</dbReference>
<dbReference type="SMART" id="SM00408">
    <property type="entry name" value="IGc2"/>
    <property type="match status" value="6"/>
</dbReference>
<feature type="domain" description="Ig-like" evidence="1">
    <location>
        <begin position="196"/>
        <end position="266"/>
    </location>
</feature>
<dbReference type="InterPro" id="IPR013098">
    <property type="entry name" value="Ig_I-set"/>
</dbReference>
<feature type="domain" description="Ig-like" evidence="1">
    <location>
        <begin position="458"/>
        <end position="546"/>
    </location>
</feature>
<evidence type="ECO:0000313" key="2">
    <source>
        <dbReference type="Ensembl" id="ENSAMEP00000037742.1"/>
    </source>
</evidence>
<dbReference type="Pfam" id="PF07679">
    <property type="entry name" value="I-set"/>
    <property type="match status" value="6"/>
</dbReference>
<reference evidence="2" key="3">
    <citation type="submission" date="2025-09" db="UniProtKB">
        <authorList>
            <consortium name="Ensembl"/>
        </authorList>
    </citation>
    <scope>IDENTIFICATION</scope>
</reference>
<dbReference type="InterPro" id="IPR007110">
    <property type="entry name" value="Ig-like_dom"/>
</dbReference>
<dbReference type="GO" id="GO:0004672">
    <property type="term" value="F:protein kinase activity"/>
    <property type="evidence" value="ECO:0007669"/>
    <property type="project" value="TreeGrafter"/>
</dbReference>
<dbReference type="GeneTree" id="ENSGT01110000267173"/>
<evidence type="ECO:0000313" key="3">
    <source>
        <dbReference type="Proteomes" id="UP000008912"/>
    </source>
</evidence>
<feature type="domain" description="Ig-like" evidence="1">
    <location>
        <begin position="1"/>
        <end position="70"/>
    </location>
</feature>
<dbReference type="InterPro" id="IPR003599">
    <property type="entry name" value="Ig_sub"/>
</dbReference>
<proteinExistence type="predicted"/>
<reference evidence="2" key="2">
    <citation type="submission" date="2025-08" db="UniProtKB">
        <authorList>
            <consortium name="Ensembl"/>
        </authorList>
    </citation>
    <scope>IDENTIFICATION</scope>
</reference>
<feature type="domain" description="Ig-like" evidence="1">
    <location>
        <begin position="365"/>
        <end position="453"/>
    </location>
</feature>
<dbReference type="InParanoid" id="A0A7N5KC64"/>
<dbReference type="PANTHER" id="PTHR47633:SF13">
    <property type="entry name" value="MYOPALLADIN"/>
    <property type="match status" value="1"/>
</dbReference>
<feature type="domain" description="Ig-like" evidence="1">
    <location>
        <begin position="270"/>
        <end position="348"/>
    </location>
</feature>
<dbReference type="SMART" id="SM00409">
    <property type="entry name" value="IG"/>
    <property type="match status" value="5"/>
</dbReference>
<dbReference type="InterPro" id="IPR013783">
    <property type="entry name" value="Ig-like_fold"/>
</dbReference>
<evidence type="ECO:0000259" key="1">
    <source>
        <dbReference type="PROSITE" id="PS50835"/>
    </source>
</evidence>
<keyword evidence="3" id="KW-1185">Reference proteome</keyword>
<accession>A0A7N5KC64</accession>
<dbReference type="PROSITE" id="PS50835">
    <property type="entry name" value="IG_LIKE"/>
    <property type="match status" value="6"/>
</dbReference>
<dbReference type="FunFam" id="2.60.40.10:FF:000022">
    <property type="entry name" value="Cardiac titin"/>
    <property type="match status" value="6"/>
</dbReference>
<protein>
    <recommendedName>
        <fullName evidence="1">Ig-like domain-containing protein</fullName>
    </recommendedName>
</protein>
<organism evidence="2 3">
    <name type="scientific">Ailuropoda melanoleuca</name>
    <name type="common">Giant panda</name>
    <dbReference type="NCBI Taxonomy" id="9646"/>
    <lineage>
        <taxon>Eukaryota</taxon>
        <taxon>Metazoa</taxon>
        <taxon>Chordata</taxon>
        <taxon>Craniata</taxon>
        <taxon>Vertebrata</taxon>
        <taxon>Euteleostomi</taxon>
        <taxon>Mammalia</taxon>
        <taxon>Eutheria</taxon>
        <taxon>Laurasiatheria</taxon>
        <taxon>Carnivora</taxon>
        <taxon>Caniformia</taxon>
        <taxon>Ursidae</taxon>
        <taxon>Ailuropoda</taxon>
    </lineage>
</organism>